<protein>
    <recommendedName>
        <fullName evidence="3">Tubulin-specific chaperone A</fullName>
    </recommendedName>
</protein>
<gene>
    <name evidence="1" type="ORF">SCF082_LOCUS28157</name>
</gene>
<sequence length="147" mass="16186">SGQKAESTPAASARASNTCFLSQDALEGLSPRRHGLNTSNMPQRGLFSIFLEAFGEAHRELHQDLLKLDGCGCYPKMSDLARCCGKRDWNNALEKVRESIEDTKAAMQQSFTMQKGKPGMHVEEVYNGPAQEALKKLEDVEQDLQGG</sequence>
<keyword evidence="2" id="KW-1185">Reference proteome</keyword>
<proteinExistence type="predicted"/>
<accession>A0ABP0MIG6</accession>
<dbReference type="EMBL" id="CAXAMM010022124">
    <property type="protein sequence ID" value="CAK9051282.1"/>
    <property type="molecule type" value="Genomic_DNA"/>
</dbReference>
<organism evidence="1 2">
    <name type="scientific">Durusdinium trenchii</name>
    <dbReference type="NCBI Taxonomy" id="1381693"/>
    <lineage>
        <taxon>Eukaryota</taxon>
        <taxon>Sar</taxon>
        <taxon>Alveolata</taxon>
        <taxon>Dinophyceae</taxon>
        <taxon>Suessiales</taxon>
        <taxon>Symbiodiniaceae</taxon>
        <taxon>Durusdinium</taxon>
    </lineage>
</organism>
<comment type="caution">
    <text evidence="1">The sequence shown here is derived from an EMBL/GenBank/DDBJ whole genome shotgun (WGS) entry which is preliminary data.</text>
</comment>
<reference evidence="1 2" key="1">
    <citation type="submission" date="2024-02" db="EMBL/GenBank/DDBJ databases">
        <authorList>
            <person name="Chen Y."/>
            <person name="Shah S."/>
            <person name="Dougan E. K."/>
            <person name="Thang M."/>
            <person name="Chan C."/>
        </authorList>
    </citation>
    <scope>NUCLEOTIDE SEQUENCE [LARGE SCALE GENOMIC DNA]</scope>
</reference>
<dbReference type="Proteomes" id="UP001642464">
    <property type="component" value="Unassembled WGS sequence"/>
</dbReference>
<feature type="non-terminal residue" evidence="1">
    <location>
        <position position="1"/>
    </location>
</feature>
<name>A0ABP0MIG6_9DINO</name>
<evidence type="ECO:0000313" key="2">
    <source>
        <dbReference type="Proteomes" id="UP001642464"/>
    </source>
</evidence>
<evidence type="ECO:0000313" key="1">
    <source>
        <dbReference type="EMBL" id="CAK9051282.1"/>
    </source>
</evidence>
<evidence type="ECO:0008006" key="3">
    <source>
        <dbReference type="Google" id="ProtNLM"/>
    </source>
</evidence>